<keyword evidence="5 8" id="KW-0812">Transmembrane</keyword>
<dbReference type="PANTHER" id="PTHR34975">
    <property type="entry name" value="SPORE GERMINATION PROTEIN A2"/>
    <property type="match status" value="1"/>
</dbReference>
<dbReference type="RefSeq" id="WP_204466039.1">
    <property type="nucleotide sequence ID" value="NZ_JAFBCV010000005.1"/>
</dbReference>
<evidence type="ECO:0000256" key="4">
    <source>
        <dbReference type="ARBA" id="ARBA00022544"/>
    </source>
</evidence>
<comment type="subcellular location">
    <subcellularLocation>
        <location evidence="1">Membrane</location>
        <topology evidence="1">Multi-pass membrane protein</topology>
    </subcellularLocation>
</comment>
<organism evidence="9 10">
    <name type="scientific">Shouchella xiaoxiensis</name>
    <dbReference type="NCBI Taxonomy" id="766895"/>
    <lineage>
        <taxon>Bacteria</taxon>
        <taxon>Bacillati</taxon>
        <taxon>Bacillota</taxon>
        <taxon>Bacilli</taxon>
        <taxon>Bacillales</taxon>
        <taxon>Bacillaceae</taxon>
        <taxon>Shouchella</taxon>
    </lineage>
</organism>
<feature type="transmembrane region" description="Helical" evidence="8">
    <location>
        <begin position="217"/>
        <end position="250"/>
    </location>
</feature>
<comment type="caution">
    <text evidence="9">The sequence shown here is derived from an EMBL/GenBank/DDBJ whole genome shotgun (WGS) entry which is preliminary data.</text>
</comment>
<proteinExistence type="inferred from homology"/>
<evidence type="ECO:0000256" key="7">
    <source>
        <dbReference type="ARBA" id="ARBA00023136"/>
    </source>
</evidence>
<evidence type="ECO:0000256" key="6">
    <source>
        <dbReference type="ARBA" id="ARBA00022989"/>
    </source>
</evidence>
<keyword evidence="6 8" id="KW-1133">Transmembrane helix</keyword>
<evidence type="ECO:0000256" key="3">
    <source>
        <dbReference type="ARBA" id="ARBA00022448"/>
    </source>
</evidence>
<keyword evidence="4" id="KW-0309">Germination</keyword>
<dbReference type="EMBL" id="JAFBCV010000005">
    <property type="protein sequence ID" value="MBM7838766.1"/>
    <property type="molecule type" value="Genomic_DNA"/>
</dbReference>
<gene>
    <name evidence="9" type="ORF">JOC54_002025</name>
</gene>
<evidence type="ECO:0000256" key="2">
    <source>
        <dbReference type="ARBA" id="ARBA00007998"/>
    </source>
</evidence>
<evidence type="ECO:0000313" key="9">
    <source>
        <dbReference type="EMBL" id="MBM7838766.1"/>
    </source>
</evidence>
<feature type="transmembrane region" description="Helical" evidence="8">
    <location>
        <begin position="81"/>
        <end position="99"/>
    </location>
</feature>
<feature type="transmembrane region" description="Helical" evidence="8">
    <location>
        <begin position="270"/>
        <end position="292"/>
    </location>
</feature>
<evidence type="ECO:0000256" key="1">
    <source>
        <dbReference type="ARBA" id="ARBA00004141"/>
    </source>
</evidence>
<evidence type="ECO:0000256" key="5">
    <source>
        <dbReference type="ARBA" id="ARBA00022692"/>
    </source>
</evidence>
<dbReference type="InterPro" id="IPR004761">
    <property type="entry name" value="Spore_GerAB"/>
</dbReference>
<protein>
    <submittedName>
        <fullName evidence="9">Spore germination protein KB</fullName>
    </submittedName>
</protein>
<feature type="transmembrane region" description="Helical" evidence="8">
    <location>
        <begin position="119"/>
        <end position="137"/>
    </location>
</feature>
<feature type="transmembrane region" description="Helical" evidence="8">
    <location>
        <begin position="183"/>
        <end position="205"/>
    </location>
</feature>
<evidence type="ECO:0000256" key="8">
    <source>
        <dbReference type="SAM" id="Phobius"/>
    </source>
</evidence>
<evidence type="ECO:0000313" key="10">
    <source>
        <dbReference type="Proteomes" id="UP001179280"/>
    </source>
</evidence>
<keyword evidence="3" id="KW-0813">Transport</keyword>
<sequence length="376" mass="42377">MAVERITSSQFRMLVLYSTCSTSILSMPLILGSMSGRDSWWIVLLGTLLGAPIIFMLLTLARWYPKKTFFHMSQAIVGKKLGLLCAICFTLLPLLTVSTKLHYSTAFITTHLLVSTPTVIIVGLCMTVVAMACLLGIESFGRTAELTTFFFFAPLILLFVMKWPEADFERMLPIYRGETADYISALLFYISITACNSIILLSIYPGNVSNKKKAERAFWQGFLIACLILFLVTLLCITVLGPELMIASYFPMFTLSQRVSFGDFAQRVEALLTIIWFITIFFKITLYLYATVRGFSFIFNIKKTKTLILPIALLFVFIPLQAFDNSAKDYEFYVGPAMWLSLLIGGLLPIGLFIIGLVKRKKKKQPLLPRHSIESN</sequence>
<feature type="transmembrane region" description="Helical" evidence="8">
    <location>
        <begin position="338"/>
        <end position="358"/>
    </location>
</feature>
<feature type="transmembrane region" description="Helical" evidence="8">
    <location>
        <begin position="304"/>
        <end position="323"/>
    </location>
</feature>
<keyword evidence="10" id="KW-1185">Reference proteome</keyword>
<name>A0ABS2SUS5_9BACI</name>
<reference evidence="9" key="1">
    <citation type="submission" date="2021-01" db="EMBL/GenBank/DDBJ databases">
        <title>Genomic Encyclopedia of Type Strains, Phase IV (KMG-IV): sequencing the most valuable type-strain genomes for metagenomic binning, comparative biology and taxonomic classification.</title>
        <authorList>
            <person name="Goeker M."/>
        </authorList>
    </citation>
    <scope>NUCLEOTIDE SEQUENCE</scope>
    <source>
        <strain evidence="9">DSM 21943</strain>
    </source>
</reference>
<feature type="transmembrane region" description="Helical" evidence="8">
    <location>
        <begin position="40"/>
        <end position="60"/>
    </location>
</feature>
<accession>A0ABS2SUS5</accession>
<keyword evidence="7 8" id="KW-0472">Membrane</keyword>
<dbReference type="Pfam" id="PF03845">
    <property type="entry name" value="Spore_permease"/>
    <property type="match status" value="1"/>
</dbReference>
<dbReference type="Gene3D" id="1.20.1740.10">
    <property type="entry name" value="Amino acid/polyamine transporter I"/>
    <property type="match status" value="1"/>
</dbReference>
<dbReference type="Proteomes" id="UP001179280">
    <property type="component" value="Unassembled WGS sequence"/>
</dbReference>
<dbReference type="PANTHER" id="PTHR34975:SF2">
    <property type="entry name" value="SPORE GERMINATION PROTEIN A2"/>
    <property type="match status" value="1"/>
</dbReference>
<feature type="transmembrane region" description="Helical" evidence="8">
    <location>
        <begin position="144"/>
        <end position="163"/>
    </location>
</feature>
<dbReference type="NCBIfam" id="TIGR00912">
    <property type="entry name" value="2A0309"/>
    <property type="match status" value="1"/>
</dbReference>
<feature type="transmembrane region" description="Helical" evidence="8">
    <location>
        <begin position="14"/>
        <end position="34"/>
    </location>
</feature>
<comment type="similarity">
    <text evidence="2">Belongs to the amino acid-polyamine-organocation (APC) superfamily. Spore germination protein (SGP) (TC 2.A.3.9) family.</text>
</comment>